<comment type="caution">
    <text evidence="1">The sequence shown here is derived from an EMBL/GenBank/DDBJ whole genome shotgun (WGS) entry which is preliminary data.</text>
</comment>
<keyword evidence="2" id="KW-1185">Reference proteome</keyword>
<protein>
    <submittedName>
        <fullName evidence="1">Uncharacterized protein</fullName>
    </submittedName>
</protein>
<dbReference type="Proteomes" id="UP001152795">
    <property type="component" value="Unassembled WGS sequence"/>
</dbReference>
<reference evidence="1" key="1">
    <citation type="submission" date="2020-04" db="EMBL/GenBank/DDBJ databases">
        <authorList>
            <person name="Alioto T."/>
            <person name="Alioto T."/>
            <person name="Gomez Garrido J."/>
        </authorList>
    </citation>
    <scope>NUCLEOTIDE SEQUENCE</scope>
    <source>
        <strain evidence="1">A484AB</strain>
    </source>
</reference>
<sequence>ISNKRKIIQSIASFEVIGKRKMALDQLRKGMKTLGLLDKIEKHAGLFESVFNRGQEKLTPASIKDHLLFSQQQEVMQHMLIRFVDESPLQSPSQSRSVSIHQY</sequence>
<proteinExistence type="predicted"/>
<dbReference type="OrthoDB" id="5985187at2759"/>
<evidence type="ECO:0000313" key="2">
    <source>
        <dbReference type="Proteomes" id="UP001152795"/>
    </source>
</evidence>
<dbReference type="EMBL" id="CACRXK020038071">
    <property type="protein sequence ID" value="CAB4045193.1"/>
    <property type="molecule type" value="Genomic_DNA"/>
</dbReference>
<accession>A0A7D9KHB5</accession>
<gene>
    <name evidence="1" type="ORF">PACLA_8A037476</name>
</gene>
<dbReference type="AlphaFoldDB" id="A0A7D9KHB5"/>
<name>A0A7D9KHB5_PARCT</name>
<feature type="non-terminal residue" evidence="1">
    <location>
        <position position="1"/>
    </location>
</feature>
<evidence type="ECO:0000313" key="1">
    <source>
        <dbReference type="EMBL" id="CAB4045193.1"/>
    </source>
</evidence>
<organism evidence="1 2">
    <name type="scientific">Paramuricea clavata</name>
    <name type="common">Red gorgonian</name>
    <name type="synonym">Violescent sea-whip</name>
    <dbReference type="NCBI Taxonomy" id="317549"/>
    <lineage>
        <taxon>Eukaryota</taxon>
        <taxon>Metazoa</taxon>
        <taxon>Cnidaria</taxon>
        <taxon>Anthozoa</taxon>
        <taxon>Octocorallia</taxon>
        <taxon>Malacalcyonacea</taxon>
        <taxon>Plexauridae</taxon>
        <taxon>Paramuricea</taxon>
    </lineage>
</organism>